<evidence type="ECO:0000313" key="12">
    <source>
        <dbReference type="EMBL" id="QPT41437.1"/>
    </source>
</evidence>
<evidence type="ECO:0000256" key="3">
    <source>
        <dbReference type="ARBA" id="ARBA00022448"/>
    </source>
</evidence>
<evidence type="ECO:0000256" key="4">
    <source>
        <dbReference type="ARBA" id="ARBA00022452"/>
    </source>
</evidence>
<keyword evidence="4" id="KW-1134">Transmembrane beta strand</keyword>
<evidence type="ECO:0000313" key="15">
    <source>
        <dbReference type="Proteomes" id="UP000594903"/>
    </source>
</evidence>
<comment type="subcellular location">
    <subcellularLocation>
        <location evidence="1">Cell outer membrane</location>
        <topology evidence="1">Multi-pass membrane protein</topology>
    </subcellularLocation>
</comment>
<name>A0A378XJ47_9BURK</name>
<protein>
    <submittedName>
        <fullName evidence="12 13">Porin</fullName>
    </submittedName>
</protein>
<proteinExistence type="predicted"/>
<evidence type="ECO:0000256" key="5">
    <source>
        <dbReference type="ARBA" id="ARBA00022692"/>
    </source>
</evidence>
<evidence type="ECO:0000313" key="13">
    <source>
        <dbReference type="EMBL" id="SUA57122.1"/>
    </source>
</evidence>
<dbReference type="InterPro" id="IPR050298">
    <property type="entry name" value="Gram-neg_bact_OMP"/>
</dbReference>
<dbReference type="CDD" id="cd00342">
    <property type="entry name" value="gram_neg_porins"/>
    <property type="match status" value="1"/>
</dbReference>
<organism evidence="13 14">
    <name type="scientific">Oligella ureolytica</name>
    <dbReference type="NCBI Taxonomy" id="90244"/>
    <lineage>
        <taxon>Bacteria</taxon>
        <taxon>Pseudomonadati</taxon>
        <taxon>Pseudomonadota</taxon>
        <taxon>Betaproteobacteria</taxon>
        <taxon>Burkholderiales</taxon>
        <taxon>Alcaligenaceae</taxon>
        <taxon>Oligella</taxon>
    </lineage>
</organism>
<evidence type="ECO:0000256" key="1">
    <source>
        <dbReference type="ARBA" id="ARBA00004571"/>
    </source>
</evidence>
<dbReference type="GO" id="GO:0006811">
    <property type="term" value="P:monoatomic ion transport"/>
    <property type="evidence" value="ECO:0007669"/>
    <property type="project" value="UniProtKB-KW"/>
</dbReference>
<feature type="domain" description="Porin" evidence="11">
    <location>
        <begin position="2"/>
        <end position="351"/>
    </location>
</feature>
<dbReference type="GO" id="GO:0009279">
    <property type="term" value="C:cell outer membrane"/>
    <property type="evidence" value="ECO:0007669"/>
    <property type="project" value="UniProtKB-SubCell"/>
</dbReference>
<accession>A0A378XJ47</accession>
<reference evidence="13 14" key="1">
    <citation type="submission" date="2018-06" db="EMBL/GenBank/DDBJ databases">
        <authorList>
            <consortium name="Pathogen Informatics"/>
            <person name="Doyle S."/>
        </authorList>
    </citation>
    <scope>NUCLEOTIDE SEQUENCE [LARGE SCALE GENOMIC DNA]</scope>
    <source>
        <strain evidence="13 14">NCTC11997</strain>
    </source>
</reference>
<keyword evidence="3" id="KW-0813">Transport</keyword>
<dbReference type="SUPFAM" id="SSF56935">
    <property type="entry name" value="Porins"/>
    <property type="match status" value="1"/>
</dbReference>
<evidence type="ECO:0000256" key="6">
    <source>
        <dbReference type="ARBA" id="ARBA00022729"/>
    </source>
</evidence>
<keyword evidence="9" id="KW-0472">Membrane</keyword>
<gene>
    <name evidence="12" type="ORF">I6G29_11065</name>
    <name evidence="13" type="ORF">NCTC11997_02280</name>
</gene>
<dbReference type="Pfam" id="PF13609">
    <property type="entry name" value="Porin_4"/>
    <property type="match status" value="1"/>
</dbReference>
<reference evidence="12 15" key="2">
    <citation type="submission" date="2020-12" db="EMBL/GenBank/DDBJ databases">
        <title>FDA dAtabase for Regulatory Grade micrObial Sequences (FDA-ARGOS): Supporting development and validation of Infectious Disease Dx tests.</title>
        <authorList>
            <person name="Sproer C."/>
            <person name="Gronow S."/>
            <person name="Severitt S."/>
            <person name="Schroder I."/>
            <person name="Tallon L."/>
            <person name="Sadzewicz L."/>
            <person name="Zhao X."/>
            <person name="Boylan J."/>
            <person name="Ott S."/>
            <person name="Bowen H."/>
            <person name="Vavikolanu K."/>
            <person name="Mehta A."/>
            <person name="Aluvathingal J."/>
            <person name="Nadendla S."/>
            <person name="Lowell S."/>
            <person name="Myers T."/>
            <person name="Yan Y."/>
            <person name="Sichtig H."/>
        </authorList>
    </citation>
    <scope>NUCLEOTIDE SEQUENCE [LARGE SCALE GENOMIC DNA]</scope>
    <source>
        <strain evidence="12 15">FDAARGOS_872</strain>
    </source>
</reference>
<dbReference type="InterPro" id="IPR033900">
    <property type="entry name" value="Gram_neg_porin_domain"/>
</dbReference>
<dbReference type="InterPro" id="IPR023614">
    <property type="entry name" value="Porin_dom_sf"/>
</dbReference>
<dbReference type="EMBL" id="CP065725">
    <property type="protein sequence ID" value="QPT41437.1"/>
    <property type="molecule type" value="Genomic_DNA"/>
</dbReference>
<dbReference type="Proteomes" id="UP000254603">
    <property type="component" value="Unassembled WGS sequence"/>
</dbReference>
<sequence>MAGVSQAESSVTLYGLVDAGYGYQHTETKRRGAYEHGKIKRSNINVHSGVMNGNRWGLKGSEDLGNGTSAIFILESGFDLANGESIQGGRLFGRQALVGLTSENWGTFSIGRQYNAGETFVAPIDPFGTGGGFAAANSIFGNSIFDRYDSSIKYMTPNLGGFKFGVSAVHDDSETKYSGSFGDYKVTSRRVGVSTGLSYSNGPIYIGATFDYIDQKDRDPDALPTPIDSRHKTKAWNIGGTYDFDVAKLHLLYGGQRDGSIGGVGMFAARVAADAPIVTTGFDGDGLKQHSWLAGITAPVGDAGNLMFSYAGNVVKNEEVADNFKVKSHNFGLGYRHNLSKRTSVYGVATYGWSEGKERHLANGTGKVKVTATQAIVGLQHRF</sequence>
<dbReference type="GO" id="GO:0046930">
    <property type="term" value="C:pore complex"/>
    <property type="evidence" value="ECO:0007669"/>
    <property type="project" value="UniProtKB-KW"/>
</dbReference>
<dbReference type="Gene3D" id="2.40.160.10">
    <property type="entry name" value="Porin"/>
    <property type="match status" value="1"/>
</dbReference>
<dbReference type="PANTHER" id="PTHR34501:SF9">
    <property type="entry name" value="MAJOR OUTER MEMBRANE PROTEIN P.IA"/>
    <property type="match status" value="1"/>
</dbReference>
<dbReference type="PANTHER" id="PTHR34501">
    <property type="entry name" value="PROTEIN YDDL-RELATED"/>
    <property type="match status" value="1"/>
</dbReference>
<comment type="subunit">
    <text evidence="2">Homotrimer.</text>
</comment>
<evidence type="ECO:0000256" key="9">
    <source>
        <dbReference type="ARBA" id="ARBA00023136"/>
    </source>
</evidence>
<dbReference type="RefSeq" id="WP_018575612.1">
    <property type="nucleotide sequence ID" value="NZ_CP065725.1"/>
</dbReference>
<evidence type="ECO:0000256" key="2">
    <source>
        <dbReference type="ARBA" id="ARBA00011233"/>
    </source>
</evidence>
<evidence type="ECO:0000256" key="7">
    <source>
        <dbReference type="ARBA" id="ARBA00023065"/>
    </source>
</evidence>
<keyword evidence="15" id="KW-1185">Reference proteome</keyword>
<evidence type="ECO:0000256" key="8">
    <source>
        <dbReference type="ARBA" id="ARBA00023114"/>
    </source>
</evidence>
<dbReference type="GO" id="GO:0015288">
    <property type="term" value="F:porin activity"/>
    <property type="evidence" value="ECO:0007669"/>
    <property type="project" value="UniProtKB-KW"/>
</dbReference>
<dbReference type="EMBL" id="UGSB01000001">
    <property type="protein sequence ID" value="SUA57122.1"/>
    <property type="molecule type" value="Genomic_DNA"/>
</dbReference>
<dbReference type="AlphaFoldDB" id="A0A378XJ47"/>
<keyword evidence="5" id="KW-0812">Transmembrane</keyword>
<keyword evidence="6" id="KW-0732">Signal</keyword>
<dbReference type="STRING" id="1122619.GCA_000373745_02427"/>
<dbReference type="OrthoDB" id="8520696at2"/>
<evidence type="ECO:0000256" key="10">
    <source>
        <dbReference type="ARBA" id="ARBA00023237"/>
    </source>
</evidence>
<keyword evidence="7" id="KW-0406">Ion transport</keyword>
<evidence type="ECO:0000259" key="11">
    <source>
        <dbReference type="Pfam" id="PF13609"/>
    </source>
</evidence>
<keyword evidence="8" id="KW-0626">Porin</keyword>
<keyword evidence="10" id="KW-0998">Cell outer membrane</keyword>
<dbReference type="Proteomes" id="UP000594903">
    <property type="component" value="Chromosome"/>
</dbReference>
<evidence type="ECO:0000313" key="14">
    <source>
        <dbReference type="Proteomes" id="UP000254603"/>
    </source>
</evidence>